<protein>
    <submittedName>
        <fullName evidence="2">Uncharacterized protein</fullName>
    </submittedName>
</protein>
<name>A0A8J3SY80_9ACTN</name>
<sequence>MRSGTAEDGTVLVDGPGGPHGRAGPVPRGRRPFRAVDDPGGRSADPAARPPADMTVRGSGDLVVGGSGDRSRVTEVLEGMSEILRAWQVLAQEYESVGAFPRRRLRMLRQMSQGFSHVFGSEQSE</sequence>
<dbReference type="Proteomes" id="UP000634476">
    <property type="component" value="Unassembled WGS sequence"/>
</dbReference>
<reference evidence="2" key="1">
    <citation type="submission" date="2021-01" db="EMBL/GenBank/DDBJ databases">
        <title>Whole genome shotgun sequence of Planobispora takensis NBRC 109077.</title>
        <authorList>
            <person name="Komaki H."/>
            <person name="Tamura T."/>
        </authorList>
    </citation>
    <scope>NUCLEOTIDE SEQUENCE</scope>
    <source>
        <strain evidence="2">NBRC 109077</strain>
    </source>
</reference>
<evidence type="ECO:0000256" key="1">
    <source>
        <dbReference type="SAM" id="MobiDB-lite"/>
    </source>
</evidence>
<evidence type="ECO:0000313" key="3">
    <source>
        <dbReference type="Proteomes" id="UP000634476"/>
    </source>
</evidence>
<accession>A0A8J3SY80</accession>
<organism evidence="2 3">
    <name type="scientific">Planobispora takensis</name>
    <dbReference type="NCBI Taxonomy" id="1367882"/>
    <lineage>
        <taxon>Bacteria</taxon>
        <taxon>Bacillati</taxon>
        <taxon>Actinomycetota</taxon>
        <taxon>Actinomycetes</taxon>
        <taxon>Streptosporangiales</taxon>
        <taxon>Streptosporangiaceae</taxon>
        <taxon>Planobispora</taxon>
    </lineage>
</organism>
<feature type="compositionally biased region" description="Low complexity" evidence="1">
    <location>
        <begin position="41"/>
        <end position="62"/>
    </location>
</feature>
<comment type="caution">
    <text evidence="2">The sequence shown here is derived from an EMBL/GenBank/DDBJ whole genome shotgun (WGS) entry which is preliminary data.</text>
</comment>
<dbReference type="AlphaFoldDB" id="A0A8J3SY80"/>
<proteinExistence type="predicted"/>
<evidence type="ECO:0000313" key="2">
    <source>
        <dbReference type="EMBL" id="GII01422.1"/>
    </source>
</evidence>
<feature type="region of interest" description="Disordered" evidence="1">
    <location>
        <begin position="1"/>
        <end position="69"/>
    </location>
</feature>
<gene>
    <name evidence="2" type="ORF">Pta02_34300</name>
</gene>
<keyword evidence="3" id="KW-1185">Reference proteome</keyword>
<dbReference type="EMBL" id="BOOK01000024">
    <property type="protein sequence ID" value="GII01422.1"/>
    <property type="molecule type" value="Genomic_DNA"/>
</dbReference>